<name>A0AAD7NMK2_9AGAR</name>
<evidence type="ECO:0000313" key="2">
    <source>
        <dbReference type="EMBL" id="KAJ7768130.1"/>
    </source>
</evidence>
<dbReference type="AlphaFoldDB" id="A0AAD7NMK2"/>
<organism evidence="2 3">
    <name type="scientific">Mycena maculata</name>
    <dbReference type="NCBI Taxonomy" id="230809"/>
    <lineage>
        <taxon>Eukaryota</taxon>
        <taxon>Fungi</taxon>
        <taxon>Dikarya</taxon>
        <taxon>Basidiomycota</taxon>
        <taxon>Agaricomycotina</taxon>
        <taxon>Agaricomycetes</taxon>
        <taxon>Agaricomycetidae</taxon>
        <taxon>Agaricales</taxon>
        <taxon>Marasmiineae</taxon>
        <taxon>Mycenaceae</taxon>
        <taxon>Mycena</taxon>
    </lineage>
</organism>
<keyword evidence="3" id="KW-1185">Reference proteome</keyword>
<evidence type="ECO:0000256" key="1">
    <source>
        <dbReference type="SAM" id="SignalP"/>
    </source>
</evidence>
<feature type="signal peptide" evidence="1">
    <location>
        <begin position="1"/>
        <end position="19"/>
    </location>
</feature>
<comment type="caution">
    <text evidence="2">The sequence shown here is derived from an EMBL/GenBank/DDBJ whole genome shotgun (WGS) entry which is preliminary data.</text>
</comment>
<reference evidence="2" key="1">
    <citation type="submission" date="2023-03" db="EMBL/GenBank/DDBJ databases">
        <title>Massive genome expansion in bonnet fungi (Mycena s.s.) driven by repeated elements and novel gene families across ecological guilds.</title>
        <authorList>
            <consortium name="Lawrence Berkeley National Laboratory"/>
            <person name="Harder C.B."/>
            <person name="Miyauchi S."/>
            <person name="Viragh M."/>
            <person name="Kuo A."/>
            <person name="Thoen E."/>
            <person name="Andreopoulos B."/>
            <person name="Lu D."/>
            <person name="Skrede I."/>
            <person name="Drula E."/>
            <person name="Henrissat B."/>
            <person name="Morin E."/>
            <person name="Kohler A."/>
            <person name="Barry K."/>
            <person name="LaButti K."/>
            <person name="Morin E."/>
            <person name="Salamov A."/>
            <person name="Lipzen A."/>
            <person name="Mereny Z."/>
            <person name="Hegedus B."/>
            <person name="Baldrian P."/>
            <person name="Stursova M."/>
            <person name="Weitz H."/>
            <person name="Taylor A."/>
            <person name="Grigoriev I.V."/>
            <person name="Nagy L.G."/>
            <person name="Martin F."/>
            <person name="Kauserud H."/>
        </authorList>
    </citation>
    <scope>NUCLEOTIDE SEQUENCE</scope>
    <source>
        <strain evidence="2">CBHHK188m</strain>
    </source>
</reference>
<dbReference type="Proteomes" id="UP001215280">
    <property type="component" value="Unassembled WGS sequence"/>
</dbReference>
<protein>
    <submittedName>
        <fullName evidence="2">Uncharacterized protein</fullName>
    </submittedName>
</protein>
<accession>A0AAD7NMK2</accession>
<gene>
    <name evidence="2" type="ORF">DFH07DRAFT_769342</name>
</gene>
<sequence length="166" mass="16425">MKFLLLIAAILPAISLVHALPAPVRALSQDYEAANPSHKNHNEYPNHEINLSEREDSNLGLVPSQEGLATNLLYTIEEGLADGEGGLGGLTGGLGELAGGLGGLSGGLGEVPGGQGGPVSAVNGVARTAKNGLGSPEDAALDGGEELTMAAKDVAGASGNAPDAAQ</sequence>
<evidence type="ECO:0000313" key="3">
    <source>
        <dbReference type="Proteomes" id="UP001215280"/>
    </source>
</evidence>
<proteinExistence type="predicted"/>
<dbReference type="EMBL" id="JARJLG010000028">
    <property type="protein sequence ID" value="KAJ7768130.1"/>
    <property type="molecule type" value="Genomic_DNA"/>
</dbReference>
<feature type="chain" id="PRO_5041970335" evidence="1">
    <location>
        <begin position="20"/>
        <end position="166"/>
    </location>
</feature>
<keyword evidence="1" id="KW-0732">Signal</keyword>